<evidence type="ECO:0000313" key="4">
    <source>
        <dbReference type="Proteomes" id="UP000332933"/>
    </source>
</evidence>
<evidence type="ECO:0000313" key="3">
    <source>
        <dbReference type="EMBL" id="VFT87352.1"/>
    </source>
</evidence>
<protein>
    <submittedName>
        <fullName evidence="3">Aste57867_10478 protein</fullName>
    </submittedName>
</protein>
<evidence type="ECO:0000313" key="2">
    <source>
        <dbReference type="EMBL" id="KAF0698914.1"/>
    </source>
</evidence>
<reference evidence="3 4" key="1">
    <citation type="submission" date="2019-03" db="EMBL/GenBank/DDBJ databases">
        <authorList>
            <person name="Gaulin E."/>
            <person name="Dumas B."/>
        </authorList>
    </citation>
    <scope>NUCLEOTIDE SEQUENCE [LARGE SCALE GENOMIC DNA]</scope>
    <source>
        <strain evidence="3">CBS 568.67</strain>
    </source>
</reference>
<dbReference type="AlphaFoldDB" id="A0A485KR46"/>
<feature type="compositionally biased region" description="Basic residues" evidence="1">
    <location>
        <begin position="52"/>
        <end position="63"/>
    </location>
</feature>
<dbReference type="Proteomes" id="UP000332933">
    <property type="component" value="Unassembled WGS sequence"/>
</dbReference>
<gene>
    <name evidence="3" type="primary">Aste57867_10478</name>
    <name evidence="2" type="ORF">As57867_010438</name>
    <name evidence="3" type="ORF">ASTE57867_10478</name>
</gene>
<evidence type="ECO:0000256" key="1">
    <source>
        <dbReference type="SAM" id="MobiDB-lite"/>
    </source>
</evidence>
<proteinExistence type="predicted"/>
<dbReference type="EMBL" id="CAADRA010005232">
    <property type="protein sequence ID" value="VFT87352.1"/>
    <property type="molecule type" value="Genomic_DNA"/>
</dbReference>
<feature type="region of interest" description="Disordered" evidence="1">
    <location>
        <begin position="52"/>
        <end position="78"/>
    </location>
</feature>
<keyword evidence="4" id="KW-1185">Reference proteome</keyword>
<reference evidence="2" key="2">
    <citation type="submission" date="2019-06" db="EMBL/GenBank/DDBJ databases">
        <title>Genomics analysis of Aphanomyces spp. identifies a new class of oomycete effector associated with host adaptation.</title>
        <authorList>
            <person name="Gaulin E."/>
        </authorList>
    </citation>
    <scope>NUCLEOTIDE SEQUENCE</scope>
    <source>
        <strain evidence="2">CBS 578.67</strain>
    </source>
</reference>
<name>A0A485KR46_9STRA</name>
<dbReference type="EMBL" id="VJMH01005211">
    <property type="protein sequence ID" value="KAF0698914.1"/>
    <property type="molecule type" value="Genomic_DNA"/>
</dbReference>
<organism evidence="3 4">
    <name type="scientific">Aphanomyces stellatus</name>
    <dbReference type="NCBI Taxonomy" id="120398"/>
    <lineage>
        <taxon>Eukaryota</taxon>
        <taxon>Sar</taxon>
        <taxon>Stramenopiles</taxon>
        <taxon>Oomycota</taxon>
        <taxon>Saprolegniomycetes</taxon>
        <taxon>Saprolegniales</taxon>
        <taxon>Verrucalvaceae</taxon>
        <taxon>Aphanomyces</taxon>
    </lineage>
</organism>
<dbReference type="OrthoDB" id="73863at2759"/>
<accession>A0A485KR46</accession>
<sequence length="142" mass="16245">MKMPISNDDDDAVCKYVYKVCTNKRTLKKDGSLHRLCEFHRSKANALQKVYATKRRRERRAQRKQLMEAKKGTASTTSRLLMDPIPVPMPLDTTSSEDSMFIVSDTGLAVFFDDEMDLDLIYAGTDVDVLSDEEYAYLSEVF</sequence>